<accession>A0A914KNS4</accession>
<organism evidence="1 2">
    <name type="scientific">Meloidogyne incognita</name>
    <name type="common">Southern root-knot nematode worm</name>
    <name type="synonym">Oxyuris incognita</name>
    <dbReference type="NCBI Taxonomy" id="6306"/>
    <lineage>
        <taxon>Eukaryota</taxon>
        <taxon>Metazoa</taxon>
        <taxon>Ecdysozoa</taxon>
        <taxon>Nematoda</taxon>
        <taxon>Chromadorea</taxon>
        <taxon>Rhabditida</taxon>
        <taxon>Tylenchina</taxon>
        <taxon>Tylenchomorpha</taxon>
        <taxon>Tylenchoidea</taxon>
        <taxon>Meloidogynidae</taxon>
        <taxon>Meloidogyninae</taxon>
        <taxon>Meloidogyne</taxon>
        <taxon>Meloidogyne incognita group</taxon>
    </lineage>
</organism>
<dbReference type="Gene3D" id="3.40.50.11980">
    <property type="match status" value="1"/>
</dbReference>
<keyword evidence="1" id="KW-1185">Reference proteome</keyword>
<proteinExistence type="predicted"/>
<evidence type="ECO:0000313" key="1">
    <source>
        <dbReference type="Proteomes" id="UP000887563"/>
    </source>
</evidence>
<name>A0A914KNS4_MELIC</name>
<evidence type="ECO:0000313" key="2">
    <source>
        <dbReference type="WBParaSite" id="Minc3s00062g03140"/>
    </source>
</evidence>
<dbReference type="WBParaSite" id="Minc3s00062g03140">
    <property type="protein sequence ID" value="Minc3s00062g03140"/>
    <property type="gene ID" value="Minc3s00062g03140"/>
</dbReference>
<dbReference type="Proteomes" id="UP000887563">
    <property type="component" value="Unplaced"/>
</dbReference>
<reference evidence="2" key="1">
    <citation type="submission" date="2022-11" db="UniProtKB">
        <authorList>
            <consortium name="WormBaseParasite"/>
        </authorList>
    </citation>
    <scope>IDENTIFICATION</scope>
</reference>
<sequence>MLAAKIVAMCHTTKTTISSIDSNKLNLILNKIQKELPNCENSIKLTIQLLLDASKGDWSKINILEQIPDKAECFAILASILIERREFDILSSLCSIIQPKQKFYQHPILWNPFLNFLEEFNNTNQCKELLELFMEQIVSLGKTITSEEFKCIQTALSYYKDWKVEEATISKETLECSICKEKLPEQKPLDNEQFLKLRDAFREHLQDGLSNRISGENTANQRFYKTLDNLIIQTKSLKNSKPLIVDGLNLARGVYRHERFPYFNKIIVEMIEKKFFPILIISKTPFTYFYQNKLQKLPNVKLFGIEKEFKSKSEINRKYSTQDDLFAINSALYLGPNTHLLSNDNFVDHIGSSHFLPEIAPLFKIWRETRCISFIPEETGEEKFLKLPNPFYAQIQGDALRGYHIFVKDKTDDKLNHVKEELVYCIRTK</sequence>
<dbReference type="AlphaFoldDB" id="A0A914KNS4"/>
<protein>
    <submittedName>
        <fullName evidence="2">PRORP domain-containing protein</fullName>
    </submittedName>
</protein>